<organism evidence="1">
    <name type="scientific">marine sediment metagenome</name>
    <dbReference type="NCBI Taxonomy" id="412755"/>
    <lineage>
        <taxon>unclassified sequences</taxon>
        <taxon>metagenomes</taxon>
        <taxon>ecological metagenomes</taxon>
    </lineage>
</organism>
<dbReference type="EMBL" id="LAZR01000502">
    <property type="protein sequence ID" value="KKN66390.1"/>
    <property type="molecule type" value="Genomic_DNA"/>
</dbReference>
<comment type="caution">
    <text evidence="1">The sequence shown here is derived from an EMBL/GenBank/DDBJ whole genome shotgun (WGS) entry which is preliminary data.</text>
</comment>
<gene>
    <name evidence="1" type="ORF">LCGC14_0472120</name>
</gene>
<protein>
    <submittedName>
        <fullName evidence="1">Uncharacterized protein</fullName>
    </submittedName>
</protein>
<evidence type="ECO:0000313" key="1">
    <source>
        <dbReference type="EMBL" id="KKN66390.1"/>
    </source>
</evidence>
<sequence>MLYTVTMFFPIIAELDEGKPKQIVYSAEVEAGNEVQALKGALEMEIVNCGGGVFAKPDNAAVYFVHATTPEADKGNGENNAGD</sequence>
<proteinExistence type="predicted"/>
<name>A0A0F9SC02_9ZZZZ</name>
<dbReference type="AlphaFoldDB" id="A0A0F9SC02"/>
<accession>A0A0F9SC02</accession>
<reference evidence="1" key="1">
    <citation type="journal article" date="2015" name="Nature">
        <title>Complex archaea that bridge the gap between prokaryotes and eukaryotes.</title>
        <authorList>
            <person name="Spang A."/>
            <person name="Saw J.H."/>
            <person name="Jorgensen S.L."/>
            <person name="Zaremba-Niedzwiedzka K."/>
            <person name="Martijn J."/>
            <person name="Lind A.E."/>
            <person name="van Eijk R."/>
            <person name="Schleper C."/>
            <person name="Guy L."/>
            <person name="Ettema T.J."/>
        </authorList>
    </citation>
    <scope>NUCLEOTIDE SEQUENCE</scope>
</reference>